<dbReference type="SUPFAM" id="SSF81301">
    <property type="entry name" value="Nucleotidyltransferase"/>
    <property type="match status" value="1"/>
</dbReference>
<dbReference type="SUPFAM" id="SSF109604">
    <property type="entry name" value="HD-domain/PDEase-like"/>
    <property type="match status" value="1"/>
</dbReference>
<dbReference type="AlphaFoldDB" id="A0A839IVD7"/>
<dbReference type="UniPathway" id="UPA00908">
    <property type="reaction ID" value="UER00886"/>
</dbReference>
<dbReference type="InterPro" id="IPR012675">
    <property type="entry name" value="Beta-grasp_dom_sf"/>
</dbReference>
<dbReference type="FunFam" id="3.10.20.30:FF:000002">
    <property type="entry name" value="GTP pyrophosphokinase (RelA/SpoT)"/>
    <property type="match status" value="1"/>
</dbReference>
<gene>
    <name evidence="9" type="primary">spoT</name>
    <name evidence="9" type="ORF">H4O21_17365</name>
</gene>
<dbReference type="PANTHER" id="PTHR21262:SF36">
    <property type="entry name" value="BIFUNCTIONAL (P)PPGPP SYNTHASE_HYDROLASE SPOT"/>
    <property type="match status" value="1"/>
</dbReference>
<evidence type="ECO:0000256" key="5">
    <source>
        <dbReference type="RuleBase" id="RU003847"/>
    </source>
</evidence>
<dbReference type="NCBIfam" id="NF008303">
    <property type="entry name" value="PRK11092.1"/>
    <property type="match status" value="1"/>
</dbReference>
<comment type="catalytic activity">
    <reaction evidence="4">
        <text>guanosine 3',5'-bis(diphosphate) + H2O = GDP + diphosphate + H(+)</text>
        <dbReference type="Rhea" id="RHEA:14253"/>
        <dbReference type="ChEBI" id="CHEBI:15377"/>
        <dbReference type="ChEBI" id="CHEBI:15378"/>
        <dbReference type="ChEBI" id="CHEBI:33019"/>
        <dbReference type="ChEBI" id="CHEBI:58189"/>
        <dbReference type="ChEBI" id="CHEBI:77828"/>
        <dbReference type="EC" id="3.1.7.2"/>
    </reaction>
</comment>
<dbReference type="Gene3D" id="1.10.3210.10">
    <property type="entry name" value="Hypothetical protein af1432"/>
    <property type="match status" value="1"/>
</dbReference>
<dbReference type="Pfam" id="PF04607">
    <property type="entry name" value="RelA_SpoT"/>
    <property type="match status" value="1"/>
</dbReference>
<comment type="function">
    <text evidence="5">In eubacteria ppGpp (guanosine 3'-diphosphate 5'-diphosphate) is a mediator of the stringent response that coordinates a variety of cellular activities in response to changes in nutritional abundance.</text>
</comment>
<dbReference type="EC" id="3.1.7.2" evidence="3"/>
<evidence type="ECO:0000259" key="8">
    <source>
        <dbReference type="PROSITE" id="PS51880"/>
    </source>
</evidence>
<comment type="similarity">
    <text evidence="5">Belongs to the relA/spoT family.</text>
</comment>
<evidence type="ECO:0000256" key="3">
    <source>
        <dbReference type="ARBA" id="ARBA00024387"/>
    </source>
</evidence>
<protein>
    <recommendedName>
        <fullName evidence="3">guanosine-3',5'-bis(diphosphate) 3'-diphosphatase</fullName>
        <ecNumber evidence="3">3.1.7.2</ecNumber>
    </recommendedName>
</protein>
<evidence type="ECO:0000259" key="7">
    <source>
        <dbReference type="PROSITE" id="PS51831"/>
    </source>
</evidence>
<sequence length="711" mass="80160">MSTIEDLTDRLRGYLKPEEIQQVRRAYFFAEQAHDGQRRRSGEHYVTHPLAVATILANMHMDPESLMAAMLHDVIEDTPVTKEALSRQFGETVAELVDGVSKLTQIHFEDKALAQAENFQKMALAMARDIRVILVKLADRLHNMRTLGALRPDKKRRIARETLDIYSPIASRLGLNTIRTELEELGFEGMHPMRYERLKRAVQSVRGNRRQVIREIQTALQDCIDTEELSGKVIGREKHLLSLYRKMKERRKSFSEIMDVYGFRIITDKVDTCYRILGVIHNLYKPVPGRFKDYIAIPKANGYQSLHTSLIGMNGIPIEVQIRTREMEAMANNGIAAHWLYKANQSGEKAQGMTGASHARARQWVKGLLEMQQRAGNSLEFIEHVKMDLFPDEVYVFTPKGDIMELPSGATAVDFAYAVHTDVGNSCVAARINRRLSPLSAHLESGQSVDIITSPSARPNLAWMSFVATAKARSAIRHYLKNQQREESVSLGKRLLNKALDAYNKQYDDLDKAQLQVLLKEFQYESEQDLLEDIGLGNRMAFGVARVLIGHEESAQADSDSPVFSKLAISGTEGMVTSYARCCHPIPGDPVVGHISSGRGIVIHMDNCRNIASIRNDSNRCIPMDWTEGVIGEFTVVLRVEAEHEKGFIASLAALITEADGSIEKITTEERDARISLINIELGVSNRVHLARVMRRIRTLNNVNRIVRARR</sequence>
<comment type="caution">
    <text evidence="9">The sequence shown here is derived from an EMBL/GenBank/DDBJ whole genome shotgun (WGS) entry which is preliminary data.</text>
</comment>
<keyword evidence="9" id="KW-0808">Transferase</keyword>
<dbReference type="PROSITE" id="PS51671">
    <property type="entry name" value="ACT"/>
    <property type="match status" value="1"/>
</dbReference>
<dbReference type="Pfam" id="PF02824">
    <property type="entry name" value="TGS"/>
    <property type="match status" value="1"/>
</dbReference>
<accession>A0A839IVD7</accession>
<dbReference type="CDD" id="cd01668">
    <property type="entry name" value="TGS_RSH"/>
    <property type="match status" value="1"/>
</dbReference>
<proteinExistence type="inferred from homology"/>
<dbReference type="FunFam" id="1.10.3210.10:FF:000001">
    <property type="entry name" value="GTP pyrophosphokinase RelA"/>
    <property type="match status" value="1"/>
</dbReference>
<dbReference type="InterPro" id="IPR043519">
    <property type="entry name" value="NT_sf"/>
</dbReference>
<keyword evidence="9" id="KW-0418">Kinase</keyword>
<dbReference type="PANTHER" id="PTHR21262">
    <property type="entry name" value="GUANOSINE-3',5'-BIS DIPHOSPHATE 3'-PYROPHOSPHOHYDROLASE"/>
    <property type="match status" value="1"/>
</dbReference>
<dbReference type="InterPro" id="IPR004811">
    <property type="entry name" value="RelA/Spo_fam"/>
</dbReference>
<dbReference type="InterPro" id="IPR045600">
    <property type="entry name" value="RelA/SpoT_AH_RIS"/>
</dbReference>
<reference evidence="9 10" key="1">
    <citation type="submission" date="2020-08" db="EMBL/GenBank/DDBJ databases">
        <title>Oceanospirillum sp. nov. isolated from marine sediment.</title>
        <authorList>
            <person name="Ji X."/>
        </authorList>
    </citation>
    <scope>NUCLEOTIDE SEQUENCE [LARGE SCALE GENOMIC DNA]</scope>
    <source>
        <strain evidence="9 10">D5</strain>
    </source>
</reference>
<organism evidence="9 10">
    <name type="scientific">Oceanospirillum sediminis</name>
    <dbReference type="NCBI Taxonomy" id="2760088"/>
    <lineage>
        <taxon>Bacteria</taxon>
        <taxon>Pseudomonadati</taxon>
        <taxon>Pseudomonadota</taxon>
        <taxon>Gammaproteobacteria</taxon>
        <taxon>Oceanospirillales</taxon>
        <taxon>Oceanospirillaceae</taxon>
        <taxon>Oceanospirillum</taxon>
    </lineage>
</organism>
<evidence type="ECO:0000256" key="4">
    <source>
        <dbReference type="ARBA" id="ARBA00047968"/>
    </source>
</evidence>
<comment type="pathway">
    <text evidence="2">Purine metabolism; ppGpp biosynthesis; ppGpp from GDP: step 1/1.</text>
</comment>
<dbReference type="CDD" id="cd04876">
    <property type="entry name" value="ACT_RelA-SpoT"/>
    <property type="match status" value="1"/>
</dbReference>
<dbReference type="PROSITE" id="PS51880">
    <property type="entry name" value="TGS"/>
    <property type="match status" value="1"/>
</dbReference>
<evidence type="ECO:0000259" key="6">
    <source>
        <dbReference type="PROSITE" id="PS51671"/>
    </source>
</evidence>
<dbReference type="InterPro" id="IPR033655">
    <property type="entry name" value="TGS_RelA/SpoT"/>
</dbReference>
<dbReference type="EMBL" id="JACJFM010000027">
    <property type="protein sequence ID" value="MBB1488377.1"/>
    <property type="molecule type" value="Genomic_DNA"/>
</dbReference>
<evidence type="ECO:0000256" key="2">
    <source>
        <dbReference type="ARBA" id="ARBA00024329"/>
    </source>
</evidence>
<dbReference type="GO" id="GO:0008728">
    <property type="term" value="F:GTP diphosphokinase activity"/>
    <property type="evidence" value="ECO:0007669"/>
    <property type="project" value="TreeGrafter"/>
</dbReference>
<dbReference type="GO" id="GO:0005886">
    <property type="term" value="C:plasma membrane"/>
    <property type="evidence" value="ECO:0007669"/>
    <property type="project" value="TreeGrafter"/>
</dbReference>
<dbReference type="InterPro" id="IPR007685">
    <property type="entry name" value="RelA_SpoT"/>
</dbReference>
<dbReference type="RefSeq" id="WP_182810147.1">
    <property type="nucleotide sequence ID" value="NZ_JACJFM010000027.1"/>
</dbReference>
<evidence type="ECO:0000313" key="10">
    <source>
        <dbReference type="Proteomes" id="UP000565262"/>
    </source>
</evidence>
<dbReference type="SMART" id="SM00954">
    <property type="entry name" value="RelA_SpoT"/>
    <property type="match status" value="1"/>
</dbReference>
<dbReference type="Pfam" id="PF13328">
    <property type="entry name" value="HD_4"/>
    <property type="match status" value="1"/>
</dbReference>
<dbReference type="SUPFAM" id="SSF55021">
    <property type="entry name" value="ACT-like"/>
    <property type="match status" value="1"/>
</dbReference>
<name>A0A839IVD7_9GAMM</name>
<dbReference type="InterPro" id="IPR004095">
    <property type="entry name" value="TGS"/>
</dbReference>
<keyword evidence="1 9" id="KW-0378">Hydrolase</keyword>
<dbReference type="CDD" id="cd00077">
    <property type="entry name" value="HDc"/>
    <property type="match status" value="1"/>
</dbReference>
<dbReference type="GO" id="GO:0016301">
    <property type="term" value="F:kinase activity"/>
    <property type="evidence" value="ECO:0007669"/>
    <property type="project" value="UniProtKB-KW"/>
</dbReference>
<dbReference type="GO" id="GO:0015970">
    <property type="term" value="P:guanosine tetraphosphate biosynthetic process"/>
    <property type="evidence" value="ECO:0007669"/>
    <property type="project" value="UniProtKB-UniPathway"/>
</dbReference>
<dbReference type="InterPro" id="IPR002912">
    <property type="entry name" value="ACT_dom"/>
</dbReference>
<feature type="domain" description="ACT" evidence="6">
    <location>
        <begin position="637"/>
        <end position="711"/>
    </location>
</feature>
<dbReference type="CDD" id="cd05399">
    <property type="entry name" value="NT_Rel-Spo_like"/>
    <property type="match status" value="1"/>
</dbReference>
<dbReference type="Proteomes" id="UP000565262">
    <property type="component" value="Unassembled WGS sequence"/>
</dbReference>
<feature type="domain" description="TGS" evidence="8">
    <location>
        <begin position="392"/>
        <end position="453"/>
    </location>
</feature>
<dbReference type="InterPro" id="IPR003607">
    <property type="entry name" value="HD/PDEase_dom"/>
</dbReference>
<dbReference type="Gene3D" id="3.10.20.30">
    <property type="match status" value="1"/>
</dbReference>
<dbReference type="NCBIfam" id="TIGR00691">
    <property type="entry name" value="spoT_relA"/>
    <property type="match status" value="1"/>
</dbReference>
<dbReference type="InterPro" id="IPR006674">
    <property type="entry name" value="HD_domain"/>
</dbReference>
<dbReference type="InterPro" id="IPR045865">
    <property type="entry name" value="ACT-like_dom_sf"/>
</dbReference>
<evidence type="ECO:0000313" key="9">
    <source>
        <dbReference type="EMBL" id="MBB1488377.1"/>
    </source>
</evidence>
<dbReference type="GO" id="GO:0042594">
    <property type="term" value="P:response to starvation"/>
    <property type="evidence" value="ECO:0007669"/>
    <property type="project" value="TreeGrafter"/>
</dbReference>
<dbReference type="GO" id="GO:0008893">
    <property type="term" value="F:guanosine-3',5'-bis(diphosphate) 3'-diphosphatase activity"/>
    <property type="evidence" value="ECO:0007669"/>
    <property type="project" value="UniProtKB-EC"/>
</dbReference>
<dbReference type="Gene3D" id="3.30.70.260">
    <property type="match status" value="1"/>
</dbReference>
<evidence type="ECO:0000256" key="1">
    <source>
        <dbReference type="ARBA" id="ARBA00022801"/>
    </source>
</evidence>
<feature type="domain" description="HD" evidence="7">
    <location>
        <begin position="45"/>
        <end position="144"/>
    </location>
</feature>
<dbReference type="GO" id="GO:0015949">
    <property type="term" value="P:nucleobase-containing small molecule interconversion"/>
    <property type="evidence" value="ECO:0007669"/>
    <property type="project" value="UniProtKB-ARBA"/>
</dbReference>
<keyword evidence="10" id="KW-1185">Reference proteome</keyword>
<dbReference type="SUPFAM" id="SSF81271">
    <property type="entry name" value="TGS-like"/>
    <property type="match status" value="1"/>
</dbReference>
<dbReference type="PROSITE" id="PS51831">
    <property type="entry name" value="HD"/>
    <property type="match status" value="1"/>
</dbReference>
<dbReference type="Gene3D" id="3.30.460.10">
    <property type="entry name" value="Beta Polymerase, domain 2"/>
    <property type="match status" value="1"/>
</dbReference>
<dbReference type="SMART" id="SM00471">
    <property type="entry name" value="HDc"/>
    <property type="match status" value="1"/>
</dbReference>
<dbReference type="Pfam" id="PF13291">
    <property type="entry name" value="ACT_4"/>
    <property type="match status" value="1"/>
</dbReference>
<dbReference type="Pfam" id="PF19296">
    <property type="entry name" value="RelA_AH_RIS"/>
    <property type="match status" value="1"/>
</dbReference>
<dbReference type="FunFam" id="3.30.460.10:FF:000001">
    <property type="entry name" value="GTP pyrophosphokinase RelA"/>
    <property type="match status" value="1"/>
</dbReference>
<dbReference type="InterPro" id="IPR012676">
    <property type="entry name" value="TGS-like"/>
</dbReference>